<keyword evidence="1" id="KW-0812">Transmembrane</keyword>
<protein>
    <submittedName>
        <fullName evidence="2">PLAC8 family-domain-containing protein</fullName>
    </submittedName>
</protein>
<evidence type="ECO:0000313" key="3">
    <source>
        <dbReference type="Proteomes" id="UP001321749"/>
    </source>
</evidence>
<keyword evidence="3" id="KW-1185">Reference proteome</keyword>
<dbReference type="Proteomes" id="UP001321749">
    <property type="component" value="Unassembled WGS sequence"/>
</dbReference>
<reference evidence="2" key="2">
    <citation type="submission" date="2023-06" db="EMBL/GenBank/DDBJ databases">
        <authorList>
            <consortium name="Lawrence Berkeley National Laboratory"/>
            <person name="Mondo S.J."/>
            <person name="Hensen N."/>
            <person name="Bonometti L."/>
            <person name="Westerberg I."/>
            <person name="Brannstrom I.O."/>
            <person name="Guillou S."/>
            <person name="Cros-Aarteil S."/>
            <person name="Calhoun S."/>
            <person name="Haridas S."/>
            <person name="Kuo A."/>
            <person name="Pangilinan J."/>
            <person name="Riley R."/>
            <person name="Labutti K."/>
            <person name="Andreopoulos B."/>
            <person name="Lipzen A."/>
            <person name="Chen C."/>
            <person name="Yanf M."/>
            <person name="Daum C."/>
            <person name="Ng V."/>
            <person name="Clum A."/>
            <person name="Steindorff A."/>
            <person name="Ohm R."/>
            <person name="Martin F."/>
            <person name="Silar P."/>
            <person name="Natvig D."/>
            <person name="Lalanne C."/>
            <person name="Gautier V."/>
            <person name="Ament-Velasquez S.L."/>
            <person name="Kruys A."/>
            <person name="Hutchinson M.I."/>
            <person name="Powell A.J."/>
            <person name="Barry K."/>
            <person name="Miller A.N."/>
            <person name="Grigoriev I.V."/>
            <person name="Debuchy R."/>
            <person name="Gladieux P."/>
            <person name="Thoren M.H."/>
            <person name="Johannesson H."/>
        </authorList>
    </citation>
    <scope>NUCLEOTIDE SEQUENCE</scope>
    <source>
        <strain evidence="2">PSN324</strain>
    </source>
</reference>
<dbReference type="PANTHER" id="PTHR15907">
    <property type="entry name" value="DUF614 FAMILY PROTEIN-RELATED"/>
    <property type="match status" value="1"/>
</dbReference>
<dbReference type="EMBL" id="MU864947">
    <property type="protein sequence ID" value="KAK4464512.1"/>
    <property type="molecule type" value="Genomic_DNA"/>
</dbReference>
<gene>
    <name evidence="2" type="ORF">QBC42DRAFT_263123</name>
</gene>
<reference evidence="2" key="1">
    <citation type="journal article" date="2023" name="Mol. Phylogenet. Evol.">
        <title>Genome-scale phylogeny and comparative genomics of the fungal order Sordariales.</title>
        <authorList>
            <person name="Hensen N."/>
            <person name="Bonometti L."/>
            <person name="Westerberg I."/>
            <person name="Brannstrom I.O."/>
            <person name="Guillou S."/>
            <person name="Cros-Aarteil S."/>
            <person name="Calhoun S."/>
            <person name="Haridas S."/>
            <person name="Kuo A."/>
            <person name="Mondo S."/>
            <person name="Pangilinan J."/>
            <person name="Riley R."/>
            <person name="LaButti K."/>
            <person name="Andreopoulos B."/>
            <person name="Lipzen A."/>
            <person name="Chen C."/>
            <person name="Yan M."/>
            <person name="Daum C."/>
            <person name="Ng V."/>
            <person name="Clum A."/>
            <person name="Steindorff A."/>
            <person name="Ohm R.A."/>
            <person name="Martin F."/>
            <person name="Silar P."/>
            <person name="Natvig D.O."/>
            <person name="Lalanne C."/>
            <person name="Gautier V."/>
            <person name="Ament-Velasquez S.L."/>
            <person name="Kruys A."/>
            <person name="Hutchinson M.I."/>
            <person name="Powell A.J."/>
            <person name="Barry K."/>
            <person name="Miller A.N."/>
            <person name="Grigoriev I.V."/>
            <person name="Debuchy R."/>
            <person name="Gladieux P."/>
            <person name="Hiltunen Thoren M."/>
            <person name="Johannesson H."/>
        </authorList>
    </citation>
    <scope>NUCLEOTIDE SEQUENCE</scope>
    <source>
        <strain evidence="2">PSN324</strain>
    </source>
</reference>
<comment type="caution">
    <text evidence="2">The sequence shown here is derived from an EMBL/GenBank/DDBJ whole genome shotgun (WGS) entry which is preliminary data.</text>
</comment>
<keyword evidence="1" id="KW-1133">Transmembrane helix</keyword>
<evidence type="ECO:0000313" key="2">
    <source>
        <dbReference type="EMBL" id="KAK4464512.1"/>
    </source>
</evidence>
<sequence>MAVAVQAVTPAKTQEWSNGLCDCGPCDLCMLGCCCPCILVGKSATRMNDPSMQSYETVNGDCMIFLGINCVSGCGWIYGMLKRQEIRERFGIKGSGTNDCCVSYWCSCCALIQQEKEVQARMSSTVPVTQGYQPEKQGMQMPGQQ</sequence>
<dbReference type="NCBIfam" id="TIGR01571">
    <property type="entry name" value="A_thal_Cys_rich"/>
    <property type="match status" value="1"/>
</dbReference>
<dbReference type="AlphaFoldDB" id="A0AAV9HYD0"/>
<dbReference type="InterPro" id="IPR006461">
    <property type="entry name" value="PLAC_motif_containing"/>
</dbReference>
<accession>A0AAV9HYD0</accession>
<evidence type="ECO:0000256" key="1">
    <source>
        <dbReference type="SAM" id="Phobius"/>
    </source>
</evidence>
<feature type="transmembrane region" description="Helical" evidence="1">
    <location>
        <begin position="63"/>
        <end position="81"/>
    </location>
</feature>
<organism evidence="2 3">
    <name type="scientific">Cladorrhinum samala</name>
    <dbReference type="NCBI Taxonomy" id="585594"/>
    <lineage>
        <taxon>Eukaryota</taxon>
        <taxon>Fungi</taxon>
        <taxon>Dikarya</taxon>
        <taxon>Ascomycota</taxon>
        <taxon>Pezizomycotina</taxon>
        <taxon>Sordariomycetes</taxon>
        <taxon>Sordariomycetidae</taxon>
        <taxon>Sordariales</taxon>
        <taxon>Podosporaceae</taxon>
        <taxon>Cladorrhinum</taxon>
    </lineage>
</organism>
<dbReference type="Pfam" id="PF04749">
    <property type="entry name" value="PLAC8"/>
    <property type="match status" value="1"/>
</dbReference>
<proteinExistence type="predicted"/>
<keyword evidence="1" id="KW-0472">Membrane</keyword>
<name>A0AAV9HYD0_9PEZI</name>